<organism evidence="1 2">
    <name type="scientific">Babesia ovata</name>
    <dbReference type="NCBI Taxonomy" id="189622"/>
    <lineage>
        <taxon>Eukaryota</taxon>
        <taxon>Sar</taxon>
        <taxon>Alveolata</taxon>
        <taxon>Apicomplexa</taxon>
        <taxon>Aconoidasida</taxon>
        <taxon>Piroplasmida</taxon>
        <taxon>Babesiidae</taxon>
        <taxon>Babesia</taxon>
    </lineage>
</organism>
<proteinExistence type="predicted"/>
<protein>
    <submittedName>
        <fullName evidence="1">Uncharacterized protein</fullName>
    </submittedName>
</protein>
<sequence length="298" mass="33109">MAGPDRKLSRSLQSSAGSVDRHMIRRGAAIRALIDLSEHNSLAASNKRFVLSRLRANAAEKSGQASVSDDPGPLRFTQSQLRLLRQEQLMLMAENERLVHELQEIRRCRTPGQFRPGQARAVPEFRESKLSKAIDLTLSGGRDTRLQAARIGFLCAVIGRIRIRLLSSAFRVLSRQPLRSLLYSSSRVQNSGQPSIRQVTVSCMVLETVIRSKVQRIKRLVLRLLRHPGASSSSRLPSGYGDYSRVPVGLSQGESRPAGAFCSCDILTSDSVDMTSLYLPGPHSSYQRQLPSVRRYLC</sequence>
<evidence type="ECO:0000313" key="1">
    <source>
        <dbReference type="EMBL" id="GBE59891.1"/>
    </source>
</evidence>
<dbReference type="OrthoDB" id="361097at2759"/>
<dbReference type="VEuPathDB" id="PiroplasmaDB:BOVATA_013840"/>
<dbReference type="GeneID" id="39873661"/>
<evidence type="ECO:0000313" key="2">
    <source>
        <dbReference type="Proteomes" id="UP000236319"/>
    </source>
</evidence>
<dbReference type="EMBL" id="BDSA01000001">
    <property type="protein sequence ID" value="GBE59891.1"/>
    <property type="molecule type" value="Genomic_DNA"/>
</dbReference>
<comment type="caution">
    <text evidence="1">The sequence shown here is derived from an EMBL/GenBank/DDBJ whole genome shotgun (WGS) entry which is preliminary data.</text>
</comment>
<dbReference type="Proteomes" id="UP000236319">
    <property type="component" value="Unassembled WGS sequence"/>
</dbReference>
<reference evidence="1 2" key="1">
    <citation type="journal article" date="2017" name="BMC Genomics">
        <title>Whole-genome assembly of Babesia ovata and comparative genomics between closely related pathogens.</title>
        <authorList>
            <person name="Yamagishi J."/>
            <person name="Asada M."/>
            <person name="Hakimi H."/>
            <person name="Tanaka T.Q."/>
            <person name="Sugimoto C."/>
            <person name="Kawazu S."/>
        </authorList>
    </citation>
    <scope>NUCLEOTIDE SEQUENCE [LARGE SCALE GENOMIC DNA]</scope>
    <source>
        <strain evidence="1 2">Miyake</strain>
    </source>
</reference>
<keyword evidence="2" id="KW-1185">Reference proteome</keyword>
<dbReference type="RefSeq" id="XP_028866134.1">
    <property type="nucleotide sequence ID" value="XM_029010301.1"/>
</dbReference>
<accession>A0A2H6KA67</accession>
<name>A0A2H6KA67_9APIC</name>
<dbReference type="AlphaFoldDB" id="A0A2H6KA67"/>
<gene>
    <name evidence="1" type="ORF">BOVATA_013840</name>
</gene>